<dbReference type="Proteomes" id="UP000256769">
    <property type="component" value="Unassembled WGS sequence"/>
</dbReference>
<reference evidence="2 3" key="1">
    <citation type="journal article" date="2007" name="Int. J. Syst. Evol. Microbiol.">
        <title>Chryseobacterium flavum sp. nov., isolated from polluted soil.</title>
        <authorList>
            <person name="Zhou Y."/>
            <person name="Dong J."/>
            <person name="Wang X."/>
            <person name="Huang X."/>
            <person name="Zhang K.Y."/>
            <person name="Zhang Y.Q."/>
            <person name="Guo Y.F."/>
            <person name="Lai R."/>
            <person name="Li W.J."/>
        </authorList>
    </citation>
    <scope>NUCLEOTIDE SEQUENCE [LARGE SCALE GENOMIC DNA]</scope>
    <source>
        <strain evidence="2 3">KCTC 12877</strain>
    </source>
</reference>
<comment type="caution">
    <text evidence="2">The sequence shown here is derived from an EMBL/GenBank/DDBJ whole genome shotgun (WGS) entry which is preliminary data.</text>
</comment>
<name>A0A3D9CMH8_9FLAO</name>
<keyword evidence="3" id="KW-1185">Reference proteome</keyword>
<accession>A0A3D9CMH8</accession>
<evidence type="ECO:0000256" key="1">
    <source>
        <dbReference type="ARBA" id="ARBA00022729"/>
    </source>
</evidence>
<organism evidence="2 3">
    <name type="scientific">Chryseobacterium flavum</name>
    <dbReference type="NCBI Taxonomy" id="415851"/>
    <lineage>
        <taxon>Bacteria</taxon>
        <taxon>Pseudomonadati</taxon>
        <taxon>Bacteroidota</taxon>
        <taxon>Flavobacteriia</taxon>
        <taxon>Flavobacteriales</taxon>
        <taxon>Weeksellaceae</taxon>
        <taxon>Chryseobacterium group</taxon>
        <taxon>Chryseobacterium</taxon>
    </lineage>
</organism>
<dbReference type="EMBL" id="QNUE01000007">
    <property type="protein sequence ID" value="REC66928.1"/>
    <property type="molecule type" value="Genomic_DNA"/>
</dbReference>
<evidence type="ECO:0000313" key="2">
    <source>
        <dbReference type="EMBL" id="REC66928.1"/>
    </source>
</evidence>
<dbReference type="NCBIfam" id="TIGR04183">
    <property type="entry name" value="Por_Secre_tail"/>
    <property type="match status" value="1"/>
</dbReference>
<keyword evidence="1" id="KW-0732">Signal</keyword>
<proteinExistence type="predicted"/>
<gene>
    <name evidence="2" type="ORF">DRF59_11195</name>
</gene>
<protein>
    <recommendedName>
        <fullName evidence="4">Secretion system C-terminal sorting domain-containing protein</fullName>
    </recommendedName>
</protein>
<dbReference type="OrthoDB" id="7443339at2"/>
<dbReference type="InterPro" id="IPR026444">
    <property type="entry name" value="Secre_tail"/>
</dbReference>
<evidence type="ECO:0008006" key="4">
    <source>
        <dbReference type="Google" id="ProtNLM"/>
    </source>
</evidence>
<evidence type="ECO:0000313" key="3">
    <source>
        <dbReference type="Proteomes" id="UP000256769"/>
    </source>
</evidence>
<dbReference type="RefSeq" id="WP_115959828.1">
    <property type="nucleotide sequence ID" value="NZ_CBCRVL010000032.1"/>
</dbReference>
<dbReference type="AlphaFoldDB" id="A0A3D9CMH8"/>
<sequence>MTKTQKNYVESYFDGKYSKTIDYSNTDSIDISAFPSGIYFLTIKLKDGKTETRKIYQKIVQNGGL</sequence>